<protein>
    <submittedName>
        <fullName evidence="1">Uncharacterized protein</fullName>
    </submittedName>
</protein>
<sequence length="204" mass="23012">MSRQLKDWLNSYLEFTEETEPPRSYHTWVGISMIAAALKRRCYMMRGHRKVHPNLYVVLIGPSGKCRKGSAMGIGRDMIKDARIQVTSESITREALIRAMRESVESFQNPSTGGIEFHCSLYCMSEELSVFLGQGQITFLSDLTDWYDARDEWKYETKGSGTDDIQGVCFNLLGATASDWLQSILPDEAIGGGFTSRIIFILTC</sequence>
<organism evidence="1">
    <name type="scientific">marine sediment metagenome</name>
    <dbReference type="NCBI Taxonomy" id="412755"/>
    <lineage>
        <taxon>unclassified sequences</taxon>
        <taxon>metagenomes</taxon>
        <taxon>ecological metagenomes</taxon>
    </lineage>
</organism>
<dbReference type="EMBL" id="LAZR01059589">
    <property type="protein sequence ID" value="KKK67481.1"/>
    <property type="molecule type" value="Genomic_DNA"/>
</dbReference>
<proteinExistence type="predicted"/>
<gene>
    <name evidence="1" type="ORF">LCGC14_2953630</name>
</gene>
<comment type="caution">
    <text evidence="1">The sequence shown here is derived from an EMBL/GenBank/DDBJ whole genome shotgun (WGS) entry which is preliminary data.</text>
</comment>
<reference evidence="1" key="1">
    <citation type="journal article" date="2015" name="Nature">
        <title>Complex archaea that bridge the gap between prokaryotes and eukaryotes.</title>
        <authorList>
            <person name="Spang A."/>
            <person name="Saw J.H."/>
            <person name="Jorgensen S.L."/>
            <person name="Zaremba-Niedzwiedzka K."/>
            <person name="Martijn J."/>
            <person name="Lind A.E."/>
            <person name="van Eijk R."/>
            <person name="Schleper C."/>
            <person name="Guy L."/>
            <person name="Ettema T.J."/>
        </authorList>
    </citation>
    <scope>NUCLEOTIDE SEQUENCE</scope>
</reference>
<evidence type="ECO:0000313" key="1">
    <source>
        <dbReference type="EMBL" id="KKK67481.1"/>
    </source>
</evidence>
<name>A0A0F9A5N9_9ZZZZ</name>
<accession>A0A0F9A5N9</accession>
<dbReference type="AlphaFoldDB" id="A0A0F9A5N9"/>